<dbReference type="EMBL" id="FNZZ01000001">
    <property type="protein sequence ID" value="SEK63045.1"/>
    <property type="molecule type" value="Genomic_DNA"/>
</dbReference>
<dbReference type="OrthoDB" id="9777715at2"/>
<evidence type="ECO:0000256" key="1">
    <source>
        <dbReference type="SAM" id="Phobius"/>
    </source>
</evidence>
<protein>
    <recommendedName>
        <fullName evidence="4">ATPase</fullName>
    </recommendedName>
</protein>
<keyword evidence="1" id="KW-0812">Transmembrane</keyword>
<proteinExistence type="predicted"/>
<reference evidence="3" key="1">
    <citation type="submission" date="2016-10" db="EMBL/GenBank/DDBJ databases">
        <authorList>
            <person name="Varghese N."/>
            <person name="Submissions S."/>
        </authorList>
    </citation>
    <scope>NUCLEOTIDE SEQUENCE [LARGE SCALE GENOMIC DNA]</scope>
    <source>
        <strain evidence="3">JS21-1</strain>
    </source>
</reference>
<accession>A0A1H7IQJ2</accession>
<feature type="transmembrane region" description="Helical" evidence="1">
    <location>
        <begin position="97"/>
        <end position="115"/>
    </location>
</feature>
<sequence>MNGGPSIVGIRVSEDMQQRNLLGDEPAMPVASFGDADWHEPYTPSSGDWTSRDGVEPEPAWRTIMPWLLVAFAFLWVAALVALAWGRVSTPLEIAQIAAAALLGPLAAGVAWLLALRTSRAEAQRFGASARAMRLEAEALESTVGSLGLVIDQQRAQLAEQLRMLATTGDAATARLTSIGRGLTEEIDQADVHARALADAASSARASLSTLLNSLPHAQAETHALTQSIEQTGLTAGERAAALDAQIVALTARGREAEAVAGGAAEKLAAHIRRMEATSETAGARLESVTSQAAGAVDALLDRTADAIDESRKGIAAQGEAMLALIGTSQVALDQAARESAEALTQRIELVEMVIERIARRLDAQRGVGEELFSTLEDSLGRNERRIEALHLSGTERSQQLAASISALTSSAEAMGDALQSGDQLATRTIATTETLLTALDAATREIDETLPEAIDRLDARIAASQSVVVAARPELLALVTAAESTHDAIEAIAQVIAEQRRTVDALTGTLLDALTSGRAKADAIGHTVDEATERAHRLAEEAAPRLIEALMRVRDTAAAAADHARDTLAQVIPEAAEALQAASNDALHRSVTNGVEAQIAQVSAVAETAVEAAARATQRLEQQIAVIDAAAARVDTRLAEEQQQRDRVEQDSFARRASLLIEQLNSASIDLTRTLAPDVSDSAWAAYLKGDRGVFTRRAVRLLDAAEQRDIAHLYDEQPAFRDQVNRYIHDFEAMLRTILTQRDSSPLGVTLLSSDMGKLYVALAQAIERLR</sequence>
<dbReference type="Proteomes" id="UP000199214">
    <property type="component" value="Unassembled WGS sequence"/>
</dbReference>
<gene>
    <name evidence="2" type="ORF">SAMN05216382_0799</name>
</gene>
<keyword evidence="1" id="KW-1133">Transmembrane helix</keyword>
<dbReference type="AlphaFoldDB" id="A0A1H7IQJ2"/>
<keyword evidence="3" id="KW-1185">Reference proteome</keyword>
<name>A0A1H7IQJ2_9SPHN</name>
<evidence type="ECO:0008006" key="4">
    <source>
        <dbReference type="Google" id="ProtNLM"/>
    </source>
</evidence>
<feature type="transmembrane region" description="Helical" evidence="1">
    <location>
        <begin position="64"/>
        <end position="85"/>
    </location>
</feature>
<evidence type="ECO:0000313" key="3">
    <source>
        <dbReference type="Proteomes" id="UP000199214"/>
    </source>
</evidence>
<organism evidence="2 3">
    <name type="scientific">Sphingomonas palmae</name>
    <dbReference type="NCBI Taxonomy" id="1855283"/>
    <lineage>
        <taxon>Bacteria</taxon>
        <taxon>Pseudomonadati</taxon>
        <taxon>Pseudomonadota</taxon>
        <taxon>Alphaproteobacteria</taxon>
        <taxon>Sphingomonadales</taxon>
        <taxon>Sphingomonadaceae</taxon>
        <taxon>Sphingomonas</taxon>
    </lineage>
</organism>
<dbReference type="RefSeq" id="WP_093003427.1">
    <property type="nucleotide sequence ID" value="NZ_FNZZ01000001.1"/>
</dbReference>
<dbReference type="STRING" id="1855283.SAMN05216382_0799"/>
<evidence type="ECO:0000313" key="2">
    <source>
        <dbReference type="EMBL" id="SEK63045.1"/>
    </source>
</evidence>
<keyword evidence="1" id="KW-0472">Membrane</keyword>